<dbReference type="AlphaFoldDB" id="A0A024G3L4"/>
<keyword evidence="2" id="KW-1185">Reference proteome</keyword>
<evidence type="ECO:0000313" key="1">
    <source>
        <dbReference type="EMBL" id="CCI41167.1"/>
    </source>
</evidence>
<comment type="caution">
    <text evidence="1">The sequence shown here is derived from an EMBL/GenBank/DDBJ whole genome shotgun (WGS) entry which is preliminary data.</text>
</comment>
<accession>A0A024G3L4</accession>
<sequence>MSYLAFAVLQESEQSPNRSAQLFWIVHSLWVFGVALSHDCFLLHQIDFCSLHPVTNLSIKPTNWLWVLAFVQFPLFDTLWSKMWALIFVEKVYKYNYIEAIHNIIDDDRAKKKCLYLPPRKEGARPARQTSLPSLGIVHRQPGCTLDEYLSPVLQYHSLKTAHYSVLSYDF</sequence>
<dbReference type="InParanoid" id="A0A024G3L4"/>
<dbReference type="Proteomes" id="UP000053237">
    <property type="component" value="Unassembled WGS sequence"/>
</dbReference>
<name>A0A024G3L4_9STRA</name>
<proteinExistence type="predicted"/>
<reference evidence="1 2" key="1">
    <citation type="submission" date="2012-05" db="EMBL/GenBank/DDBJ databases">
        <title>Recombination and specialization in a pathogen metapopulation.</title>
        <authorList>
            <person name="Gardiner A."/>
            <person name="Kemen E."/>
            <person name="Schultz-Larsen T."/>
            <person name="MacLean D."/>
            <person name="Van Oosterhout C."/>
            <person name="Jones J.D.G."/>
        </authorList>
    </citation>
    <scope>NUCLEOTIDE SEQUENCE [LARGE SCALE GENOMIC DNA]</scope>
    <source>
        <strain evidence="1 2">Ac Nc2</strain>
    </source>
</reference>
<protein>
    <submittedName>
        <fullName evidence="1">Uncharacterized protein</fullName>
    </submittedName>
</protein>
<organism evidence="1 2">
    <name type="scientific">Albugo candida</name>
    <dbReference type="NCBI Taxonomy" id="65357"/>
    <lineage>
        <taxon>Eukaryota</taxon>
        <taxon>Sar</taxon>
        <taxon>Stramenopiles</taxon>
        <taxon>Oomycota</taxon>
        <taxon>Peronosporomycetes</taxon>
        <taxon>Albuginales</taxon>
        <taxon>Albuginaceae</taxon>
        <taxon>Albugo</taxon>
    </lineage>
</organism>
<evidence type="ECO:0000313" key="2">
    <source>
        <dbReference type="Proteomes" id="UP000053237"/>
    </source>
</evidence>
<dbReference type="EMBL" id="CAIX01000015">
    <property type="protein sequence ID" value="CCI41167.1"/>
    <property type="molecule type" value="Genomic_DNA"/>
</dbReference>
<gene>
    <name evidence="1" type="ORF">BN9_019510</name>
</gene>